<evidence type="ECO:0000313" key="3">
    <source>
        <dbReference type="Proteomes" id="UP000028681"/>
    </source>
</evidence>
<dbReference type="AlphaFoldDB" id="A0A076LN39"/>
<dbReference type="HOGENOM" id="CLU_105325_1_1_6"/>
<name>A0A076LN39_9GAMM</name>
<proteinExistence type="predicted"/>
<dbReference type="GeneID" id="33940416"/>
<protein>
    <recommendedName>
        <fullName evidence="4">DUF4198 domain-containing protein</fullName>
    </recommendedName>
</protein>
<keyword evidence="1" id="KW-0812">Transmembrane</keyword>
<accession>A0A076LN39</accession>
<dbReference type="EMBL" id="CP006664">
    <property type="protein sequence ID" value="AIJ09346.1"/>
    <property type="molecule type" value="Genomic_DNA"/>
</dbReference>
<sequence>MRSIAIWMLLPLLGALVAPVGAHSVLVRDLSSDQAQVVQFGYSTGDAAPFAQIKLYAPDNATTEYQNGRTDRLGRFAFVPNQSGEWRLEMRDGMGHALNHPLKVTQQAVKAEPQPLNGGLFSRFSMPLRALLGVSLLINIYAAVGYMTRHHGRKNTHAHQ</sequence>
<gene>
    <name evidence="2" type="primary">cbiL</name>
    <name evidence="2" type="ORF">ETEE_2914</name>
</gene>
<keyword evidence="1" id="KW-1133">Transmembrane helix</keyword>
<reference evidence="2 3" key="1">
    <citation type="journal article" date="2012" name="PLoS ONE">
        <title>Edwardsiella comparative phylogenomics reveal the new intra/inter-species taxonomic relationships, virulence evolution and niche adaptation mechanisms.</title>
        <authorList>
            <person name="Yang M."/>
            <person name="Lv Y."/>
            <person name="Xiao J."/>
            <person name="Wu H."/>
            <person name="Zheng H."/>
            <person name="Liu Q."/>
            <person name="Zhang Y."/>
            <person name="Wang Q."/>
        </authorList>
    </citation>
    <scope>NUCLEOTIDE SEQUENCE [LARGE SCALE GENOMIC DNA]</scope>
    <source>
        <strain evidence="3">080813</strain>
    </source>
</reference>
<keyword evidence="1" id="KW-0472">Membrane</keyword>
<evidence type="ECO:0000256" key="1">
    <source>
        <dbReference type="SAM" id="Phobius"/>
    </source>
</evidence>
<organism evidence="2 3">
    <name type="scientific">Edwardsiella anguillarum ET080813</name>
    <dbReference type="NCBI Taxonomy" id="667120"/>
    <lineage>
        <taxon>Bacteria</taxon>
        <taxon>Pseudomonadati</taxon>
        <taxon>Pseudomonadota</taxon>
        <taxon>Gammaproteobacteria</taxon>
        <taxon>Enterobacterales</taxon>
        <taxon>Hafniaceae</taxon>
        <taxon>Edwardsiella</taxon>
    </lineage>
</organism>
<dbReference type="Proteomes" id="UP000028681">
    <property type="component" value="Chromosome"/>
</dbReference>
<dbReference type="KEGG" id="ete:ETEE_2914"/>
<feature type="transmembrane region" description="Helical" evidence="1">
    <location>
        <begin position="126"/>
        <end position="144"/>
    </location>
</feature>
<dbReference type="RefSeq" id="WP_034163685.1">
    <property type="nucleotide sequence ID" value="NZ_CP006664.1"/>
</dbReference>
<evidence type="ECO:0008006" key="4">
    <source>
        <dbReference type="Google" id="ProtNLM"/>
    </source>
</evidence>
<evidence type="ECO:0000313" key="2">
    <source>
        <dbReference type="EMBL" id="AIJ09346.1"/>
    </source>
</evidence>